<evidence type="ECO:0000256" key="1">
    <source>
        <dbReference type="ARBA" id="ARBA00006515"/>
    </source>
</evidence>
<accession>A0A1C7N933</accession>
<dbReference type="PANTHER" id="PTHR43150:SF2">
    <property type="entry name" value="HYPERKINETIC, ISOFORM M"/>
    <property type="match status" value="1"/>
</dbReference>
<dbReference type="Pfam" id="PF00248">
    <property type="entry name" value="Aldo_ket_red"/>
    <property type="match status" value="1"/>
</dbReference>
<keyword evidence="6" id="KW-0813">Transport</keyword>
<dbReference type="OrthoDB" id="1720422at2759"/>
<dbReference type="GO" id="GO:0005576">
    <property type="term" value="C:extracellular region"/>
    <property type="evidence" value="ECO:0007669"/>
    <property type="project" value="InterPro"/>
</dbReference>
<gene>
    <name evidence="6" type="primary">KOB1</name>
    <name evidence="6" type="ORF">A0J61_06320</name>
</gene>
<evidence type="ECO:0000256" key="4">
    <source>
        <dbReference type="SAM" id="SignalP"/>
    </source>
</evidence>
<dbReference type="STRING" id="101091.A0A1C7N933"/>
<keyword evidence="4" id="KW-0732">Signal</keyword>
<name>A0A1C7N933_9FUNG</name>
<evidence type="ECO:0000259" key="5">
    <source>
        <dbReference type="Pfam" id="PF00248"/>
    </source>
</evidence>
<proteinExistence type="inferred from homology"/>
<dbReference type="InParanoid" id="A0A1C7N933"/>
<dbReference type="SUPFAM" id="SSF53955">
    <property type="entry name" value="Lysozyme-like"/>
    <property type="match status" value="1"/>
</dbReference>
<dbReference type="EMBL" id="LUGH01000376">
    <property type="protein sequence ID" value="OBZ85635.1"/>
    <property type="molecule type" value="Genomic_DNA"/>
</dbReference>
<organism evidence="6 7">
    <name type="scientific">Choanephora cucurbitarum</name>
    <dbReference type="NCBI Taxonomy" id="101091"/>
    <lineage>
        <taxon>Eukaryota</taxon>
        <taxon>Fungi</taxon>
        <taxon>Fungi incertae sedis</taxon>
        <taxon>Mucoromycota</taxon>
        <taxon>Mucoromycotina</taxon>
        <taxon>Mucoromycetes</taxon>
        <taxon>Mucorales</taxon>
        <taxon>Mucorineae</taxon>
        <taxon>Choanephoraceae</taxon>
        <taxon>Choanephoroideae</taxon>
        <taxon>Choanephora</taxon>
    </lineage>
</organism>
<dbReference type="GO" id="GO:0005975">
    <property type="term" value="P:carbohydrate metabolic process"/>
    <property type="evidence" value="ECO:0007669"/>
    <property type="project" value="InterPro"/>
</dbReference>
<protein>
    <submittedName>
        <fullName evidence="6">Putative voltage-gated potassium channel subunit beta</fullName>
    </submittedName>
</protein>
<dbReference type="AlphaFoldDB" id="A0A1C7N933"/>
<dbReference type="InterPro" id="IPR023099">
    <property type="entry name" value="Glyco_hydro_46_N"/>
</dbReference>
<dbReference type="Gene3D" id="1.20.141.10">
    <property type="entry name" value="Chitosanase, subunit A, domain 1"/>
    <property type="match status" value="1"/>
</dbReference>
<evidence type="ECO:0000313" key="7">
    <source>
        <dbReference type="Proteomes" id="UP000093000"/>
    </source>
</evidence>
<dbReference type="GO" id="GO:0016977">
    <property type="term" value="F:chitosanase activity"/>
    <property type="evidence" value="ECO:0007669"/>
    <property type="project" value="InterPro"/>
</dbReference>
<reference evidence="6 7" key="1">
    <citation type="submission" date="2016-03" db="EMBL/GenBank/DDBJ databases">
        <title>Choanephora cucurbitarum.</title>
        <authorList>
            <person name="Min B."/>
            <person name="Park H."/>
            <person name="Park J.-H."/>
            <person name="Shin H.-D."/>
            <person name="Choi I.-G."/>
        </authorList>
    </citation>
    <scope>NUCLEOTIDE SEQUENCE [LARGE SCALE GENOMIC DNA]</scope>
    <source>
        <strain evidence="6 7">KUS-F28377</strain>
    </source>
</reference>
<keyword evidence="7" id="KW-1185">Reference proteome</keyword>
<dbReference type="Pfam" id="PF01374">
    <property type="entry name" value="Glyco_hydro_46"/>
    <property type="match status" value="1"/>
</dbReference>
<dbReference type="InterPro" id="IPR036812">
    <property type="entry name" value="NAD(P)_OxRdtase_dom_sf"/>
</dbReference>
<keyword evidence="6" id="KW-0406">Ion transport</keyword>
<feature type="domain" description="NADP-dependent oxidoreductase" evidence="5">
    <location>
        <begin position="376"/>
        <end position="669"/>
    </location>
</feature>
<keyword evidence="3" id="KW-0560">Oxidoreductase</keyword>
<sequence length="685" mass="77626">MLYLIVLILFALITTEAIDYCSGQFEGNEWNCSPFEFHHLENTGQCTDSQKKTSGVFHGIQLDNCTTFYNISPLPDQTMSPDAIKMAQLITNVFENGGKSMGYAAVQQLGDCRGYTAGYIGFTTGTNDAYYVVKEYVKRNPNASLQTYLPELHRLSQFLFGDPARDDITHLTGFPEAWKEASCHDPVFDQTQLDVGESMYMRPAIKYAASVGIHSNLGKAIFYDTIIQHGWQYVEPLINLPRIIQLTGPKREKETEQAYLTRFLMTRRQLVCCYPSAVWNESADRMQDLQSIVDDWNQHQDLNHPVLLKIFNVEITGKENIMMDTEHCPKRSLKKRPASIRLPLPDTCTTNMALMEYRYLGNSGLKVSVLSLGSWITFEQTSDIVKTALELGINHFDVAESHAGGQAEIDLGLALRNQKGLRRSDFVISTKVFWGGKGPNDRGLSRKHVFEGTVACLQRLQLDYVDILYAQRPDPDTPMEEIVRAFNWCIDKGMALYWGTSEWPAYLITEAVNVADRLKLIAPITESPQYNMLNRERVEKEYLPMYQKYRLGTCTWSPLASGLLSGKYNEGNIPPYTRLAIQDHPVINRLRAGFFSEEGRRKLEKIKMMCAIAKRIGCTPAQLSIAWCLRNPHVTSVIIGASTSAQAKENIQALTIRHLLTDEIMLDLDRLLANKPESVFDFRKS</sequence>
<comment type="similarity">
    <text evidence="1">Belongs to the shaker potassium channel beta subunit family.</text>
</comment>
<dbReference type="PANTHER" id="PTHR43150">
    <property type="entry name" value="HYPERKINETIC, ISOFORM M"/>
    <property type="match status" value="1"/>
</dbReference>
<dbReference type="CDD" id="cd00978">
    <property type="entry name" value="chitosanase_GH46"/>
    <property type="match status" value="1"/>
</dbReference>
<dbReference type="Gene3D" id="3.30.386.10">
    <property type="entry name" value="Chitosanase, subunit A, domain 2"/>
    <property type="match status" value="1"/>
</dbReference>
<dbReference type="InterPro" id="IPR023346">
    <property type="entry name" value="Lysozyme-like_dom_sf"/>
</dbReference>
<feature type="chain" id="PRO_5008889549" evidence="4">
    <location>
        <begin position="18"/>
        <end position="685"/>
    </location>
</feature>
<dbReference type="GO" id="GO:0016491">
    <property type="term" value="F:oxidoreductase activity"/>
    <property type="evidence" value="ECO:0007669"/>
    <property type="project" value="UniProtKB-KW"/>
</dbReference>
<evidence type="ECO:0000256" key="2">
    <source>
        <dbReference type="ARBA" id="ARBA00022857"/>
    </source>
</evidence>
<feature type="signal peptide" evidence="4">
    <location>
        <begin position="1"/>
        <end position="17"/>
    </location>
</feature>
<keyword evidence="2" id="KW-0521">NADP</keyword>
<dbReference type="Gene3D" id="3.20.20.100">
    <property type="entry name" value="NADP-dependent oxidoreductase domain"/>
    <property type="match status" value="1"/>
</dbReference>
<evidence type="ECO:0000256" key="3">
    <source>
        <dbReference type="ARBA" id="ARBA00023002"/>
    </source>
</evidence>
<comment type="caution">
    <text evidence="6">The sequence shown here is derived from an EMBL/GenBank/DDBJ whole genome shotgun (WGS) entry which is preliminary data.</text>
</comment>
<keyword evidence="6" id="KW-0407">Ion channel</keyword>
<dbReference type="Proteomes" id="UP000093000">
    <property type="component" value="Unassembled WGS sequence"/>
</dbReference>
<dbReference type="InterPro" id="IPR000400">
    <property type="entry name" value="Glyco_hydro_46"/>
</dbReference>
<dbReference type="PRINTS" id="PR01577">
    <property type="entry name" value="KCNABCHANNEL"/>
</dbReference>
<dbReference type="InterPro" id="IPR023210">
    <property type="entry name" value="NADP_OxRdtase_dom"/>
</dbReference>
<evidence type="ECO:0000313" key="6">
    <source>
        <dbReference type="EMBL" id="OBZ85635.1"/>
    </source>
</evidence>
<dbReference type="InterPro" id="IPR005399">
    <property type="entry name" value="K_chnl_volt-dep_bsu_KCNAB-rel"/>
</dbReference>
<dbReference type="SUPFAM" id="SSF51430">
    <property type="entry name" value="NAD(P)-linked oxidoreductase"/>
    <property type="match status" value="1"/>
</dbReference>
<dbReference type="GO" id="GO:0034220">
    <property type="term" value="P:monoatomic ion transmembrane transport"/>
    <property type="evidence" value="ECO:0007669"/>
    <property type="project" value="UniProtKB-KW"/>
</dbReference>